<evidence type="ECO:0000256" key="1">
    <source>
        <dbReference type="ARBA" id="ARBA00008069"/>
    </source>
</evidence>
<dbReference type="Gene3D" id="3.90.1300.10">
    <property type="entry name" value="Amidase signature (AS) domain"/>
    <property type="match status" value="1"/>
</dbReference>
<dbReference type="GO" id="GO:0030956">
    <property type="term" value="C:glutamyl-tRNA(Gln) amidotransferase complex"/>
    <property type="evidence" value="ECO:0007669"/>
    <property type="project" value="InterPro"/>
</dbReference>
<keyword evidence="8 10" id="KW-0648">Protein biosynthesis</keyword>
<reference evidence="13 14" key="1">
    <citation type="submission" date="2019-02" db="EMBL/GenBank/DDBJ databases">
        <title>Deep-cultivation of Planctomycetes and their phenomic and genomic characterization uncovers novel biology.</title>
        <authorList>
            <person name="Wiegand S."/>
            <person name="Jogler M."/>
            <person name="Boedeker C."/>
            <person name="Pinto D."/>
            <person name="Vollmers J."/>
            <person name="Rivas-Marin E."/>
            <person name="Kohn T."/>
            <person name="Peeters S.H."/>
            <person name="Heuer A."/>
            <person name="Rast P."/>
            <person name="Oberbeckmann S."/>
            <person name="Bunk B."/>
            <person name="Jeske O."/>
            <person name="Meyerdierks A."/>
            <person name="Storesund J.E."/>
            <person name="Kallscheuer N."/>
            <person name="Luecker S."/>
            <person name="Lage O.M."/>
            <person name="Pohl T."/>
            <person name="Merkel B.J."/>
            <person name="Hornburger P."/>
            <person name="Mueller R.-W."/>
            <person name="Bruemmer F."/>
            <person name="Labrenz M."/>
            <person name="Spormann A.M."/>
            <person name="Op Den Camp H."/>
            <person name="Overmann J."/>
            <person name="Amann R."/>
            <person name="Jetten M.S.M."/>
            <person name="Mascher T."/>
            <person name="Medema M.H."/>
            <person name="Devos D.P."/>
            <person name="Kaster A.-K."/>
            <person name="Ovreas L."/>
            <person name="Rohde M."/>
            <person name="Galperin M.Y."/>
            <person name="Jogler C."/>
        </authorList>
    </citation>
    <scope>NUCLEOTIDE SEQUENCE [LARGE SCALE GENOMIC DNA]</scope>
    <source>
        <strain evidence="13 14">Pla144</strain>
    </source>
</reference>
<organism evidence="13 14">
    <name type="scientific">Bythopirellula polymerisocia</name>
    <dbReference type="NCBI Taxonomy" id="2528003"/>
    <lineage>
        <taxon>Bacteria</taxon>
        <taxon>Pseudomonadati</taxon>
        <taxon>Planctomycetota</taxon>
        <taxon>Planctomycetia</taxon>
        <taxon>Pirellulales</taxon>
        <taxon>Lacipirellulaceae</taxon>
        <taxon>Bythopirellula</taxon>
    </lineage>
</organism>
<dbReference type="OrthoDB" id="9811471at2"/>
<evidence type="ECO:0000256" key="11">
    <source>
        <dbReference type="SAM" id="Coils"/>
    </source>
</evidence>
<dbReference type="InterPro" id="IPR023631">
    <property type="entry name" value="Amidase_dom"/>
</dbReference>
<dbReference type="InterPro" id="IPR000120">
    <property type="entry name" value="Amidase"/>
</dbReference>
<name>A0A5C6CXG7_9BACT</name>
<proteinExistence type="inferred from homology"/>
<keyword evidence="5 10" id="KW-0436">Ligase</keyword>
<comment type="similarity">
    <text evidence="1 10">Belongs to the amidase family. GatA subfamily.</text>
</comment>
<dbReference type="PROSITE" id="PS00571">
    <property type="entry name" value="AMIDASES"/>
    <property type="match status" value="1"/>
</dbReference>
<evidence type="ECO:0000256" key="9">
    <source>
        <dbReference type="ARBA" id="ARBA00047407"/>
    </source>
</evidence>
<evidence type="ECO:0000256" key="5">
    <source>
        <dbReference type="ARBA" id="ARBA00022598"/>
    </source>
</evidence>
<protein>
    <recommendedName>
        <fullName evidence="4 10">Glutamyl-tRNA(Gln) amidotransferase subunit A</fullName>
        <shortName evidence="10">Glu-ADT subunit A</shortName>
        <ecNumber evidence="3 10">6.3.5.7</ecNumber>
    </recommendedName>
</protein>
<dbReference type="Pfam" id="PF01425">
    <property type="entry name" value="Amidase"/>
    <property type="match status" value="1"/>
</dbReference>
<keyword evidence="11" id="KW-0175">Coiled coil</keyword>
<feature type="coiled-coil region" evidence="11">
    <location>
        <begin position="336"/>
        <end position="363"/>
    </location>
</feature>
<keyword evidence="14" id="KW-1185">Reference proteome</keyword>
<dbReference type="PANTHER" id="PTHR11895:SF151">
    <property type="entry name" value="GLUTAMYL-TRNA(GLN) AMIDOTRANSFERASE SUBUNIT A"/>
    <property type="match status" value="1"/>
</dbReference>
<dbReference type="AlphaFoldDB" id="A0A5C6CXG7"/>
<evidence type="ECO:0000256" key="8">
    <source>
        <dbReference type="ARBA" id="ARBA00022917"/>
    </source>
</evidence>
<feature type="domain" description="Amidase" evidence="12">
    <location>
        <begin position="28"/>
        <end position="497"/>
    </location>
</feature>
<evidence type="ECO:0000313" key="13">
    <source>
        <dbReference type="EMBL" id="TWU27329.1"/>
    </source>
</evidence>
<evidence type="ECO:0000259" key="12">
    <source>
        <dbReference type="Pfam" id="PF01425"/>
    </source>
</evidence>
<dbReference type="PANTHER" id="PTHR11895">
    <property type="entry name" value="TRANSAMIDASE"/>
    <property type="match status" value="1"/>
</dbReference>
<accession>A0A5C6CXG7</accession>
<keyword evidence="7 10" id="KW-0067">ATP-binding</keyword>
<keyword evidence="6 10" id="KW-0547">Nucleotide-binding</keyword>
<evidence type="ECO:0000256" key="3">
    <source>
        <dbReference type="ARBA" id="ARBA00012739"/>
    </source>
</evidence>
<evidence type="ECO:0000256" key="4">
    <source>
        <dbReference type="ARBA" id="ARBA00014428"/>
    </source>
</evidence>
<dbReference type="SUPFAM" id="SSF75304">
    <property type="entry name" value="Amidase signature (AS) enzymes"/>
    <property type="match status" value="1"/>
</dbReference>
<comment type="subunit">
    <text evidence="2 10">Heterotrimer of A, B and C subunits.</text>
</comment>
<comment type="caution">
    <text evidence="13">The sequence shown here is derived from an EMBL/GenBank/DDBJ whole genome shotgun (WGS) entry which is preliminary data.</text>
</comment>
<feature type="active site" description="Acyl-ester intermediate" evidence="10">
    <location>
        <position position="182"/>
    </location>
</feature>
<dbReference type="GO" id="GO:0016740">
    <property type="term" value="F:transferase activity"/>
    <property type="evidence" value="ECO:0007669"/>
    <property type="project" value="UniProtKB-KW"/>
</dbReference>
<evidence type="ECO:0000256" key="6">
    <source>
        <dbReference type="ARBA" id="ARBA00022741"/>
    </source>
</evidence>
<comment type="function">
    <text evidence="10">Allows the formation of correctly charged Gln-tRNA(Gln) through the transamidation of misacylated Glu-tRNA(Gln) in organisms which lack glutaminyl-tRNA synthetase. The reaction takes place in the presence of glutamine and ATP through an activated gamma-phospho-Glu-tRNA(Gln).</text>
</comment>
<dbReference type="GO" id="GO:0006412">
    <property type="term" value="P:translation"/>
    <property type="evidence" value="ECO:0007669"/>
    <property type="project" value="UniProtKB-UniRule"/>
</dbReference>
<evidence type="ECO:0000256" key="2">
    <source>
        <dbReference type="ARBA" id="ARBA00011123"/>
    </source>
</evidence>
<comment type="catalytic activity">
    <reaction evidence="9 10">
        <text>L-glutamyl-tRNA(Gln) + L-glutamine + ATP + H2O = L-glutaminyl-tRNA(Gln) + L-glutamate + ADP + phosphate + H(+)</text>
        <dbReference type="Rhea" id="RHEA:17521"/>
        <dbReference type="Rhea" id="RHEA-COMP:9681"/>
        <dbReference type="Rhea" id="RHEA-COMP:9684"/>
        <dbReference type="ChEBI" id="CHEBI:15377"/>
        <dbReference type="ChEBI" id="CHEBI:15378"/>
        <dbReference type="ChEBI" id="CHEBI:29985"/>
        <dbReference type="ChEBI" id="CHEBI:30616"/>
        <dbReference type="ChEBI" id="CHEBI:43474"/>
        <dbReference type="ChEBI" id="CHEBI:58359"/>
        <dbReference type="ChEBI" id="CHEBI:78520"/>
        <dbReference type="ChEBI" id="CHEBI:78521"/>
        <dbReference type="ChEBI" id="CHEBI:456216"/>
        <dbReference type="EC" id="6.3.5.7"/>
    </reaction>
</comment>
<dbReference type="InterPro" id="IPR004412">
    <property type="entry name" value="GatA"/>
</dbReference>
<dbReference type="GO" id="GO:0050567">
    <property type="term" value="F:glutaminyl-tRNA synthase (glutamine-hydrolyzing) activity"/>
    <property type="evidence" value="ECO:0007669"/>
    <property type="project" value="UniProtKB-UniRule"/>
</dbReference>
<sequence length="516" mass="55551">MSSHSSLIESSATAQLELLMRGDLFSVELTQAYLDSIASRDANVGAFLRVEKDRALAQAASVDKRRQSNKPLGKLAGLPVAVKDVLCDQDTITTCASRMLENFRAPYDSTVVAKLKAADAILIGRTNMDEFAMGGSTENSAFQITRNPWDLERAPGGSSGGAAACVAADMAPLSIGTDTGGSIRQPAGLCGVVGLKPTYGRVSRFGLVAFASSLDQVGPLARTSQDAALLLETIAGHDLRDATSLDRPVPAYSQSVAEPLAGVRIGLVREHFAEGLDSEVASAVRDAVAVYESLGATVKEISLPHSKHAVATYYVIAPCEASSNLARYDGVHYGHRTDEAEMLEELAAERKALEAAKDEVGLSRLDSSLVRMYRKSRSEGFGAEVKRRIMLGTYALSAGYYDAYYLKALKVRRLIRQDFDEAFREVDLIAGPVTAQTAFKIGEMVDDPLSMYLVDLYTVSANLAGIPGISLPCGFDKSGLPIGLQLLAPPLEEERLLRGAHMYEQATDWHQRRPEI</sequence>
<dbReference type="EC" id="6.3.5.7" evidence="3 10"/>
<evidence type="ECO:0000256" key="7">
    <source>
        <dbReference type="ARBA" id="ARBA00022840"/>
    </source>
</evidence>
<dbReference type="GO" id="GO:0005524">
    <property type="term" value="F:ATP binding"/>
    <property type="evidence" value="ECO:0007669"/>
    <property type="project" value="UniProtKB-KW"/>
</dbReference>
<feature type="active site" description="Charge relay system" evidence="10">
    <location>
        <position position="158"/>
    </location>
</feature>
<keyword evidence="13" id="KW-0808">Transferase</keyword>
<feature type="active site" description="Charge relay system" evidence="10">
    <location>
        <position position="83"/>
    </location>
</feature>
<dbReference type="InterPro" id="IPR036928">
    <property type="entry name" value="AS_sf"/>
</dbReference>
<dbReference type="HAMAP" id="MF_00120">
    <property type="entry name" value="GatA"/>
    <property type="match status" value="1"/>
</dbReference>
<dbReference type="EMBL" id="SJPS01000003">
    <property type="protein sequence ID" value="TWU27329.1"/>
    <property type="molecule type" value="Genomic_DNA"/>
</dbReference>
<dbReference type="Proteomes" id="UP000318437">
    <property type="component" value="Unassembled WGS sequence"/>
</dbReference>
<evidence type="ECO:0000313" key="14">
    <source>
        <dbReference type="Proteomes" id="UP000318437"/>
    </source>
</evidence>
<gene>
    <name evidence="10 13" type="primary">gatA</name>
    <name evidence="13" type="ORF">Pla144_21010</name>
</gene>
<evidence type="ECO:0000256" key="10">
    <source>
        <dbReference type="HAMAP-Rule" id="MF_00120"/>
    </source>
</evidence>
<dbReference type="InterPro" id="IPR020556">
    <property type="entry name" value="Amidase_CS"/>
</dbReference>
<dbReference type="RefSeq" id="WP_146450551.1">
    <property type="nucleotide sequence ID" value="NZ_SJPS01000003.1"/>
</dbReference>